<dbReference type="KEGG" id="soe:110792547"/>
<feature type="domain" description="PB1" evidence="2">
    <location>
        <begin position="31"/>
        <end position="117"/>
    </location>
</feature>
<evidence type="ECO:0000313" key="3">
    <source>
        <dbReference type="Proteomes" id="UP000813463"/>
    </source>
</evidence>
<evidence type="ECO:0000259" key="2">
    <source>
        <dbReference type="SMART" id="SM00666"/>
    </source>
</evidence>
<gene>
    <name evidence="4" type="primary">LOC110792547</name>
</gene>
<dbReference type="PANTHER" id="PTHR31066">
    <property type="entry name" value="OS05G0427100 PROTEIN-RELATED"/>
    <property type="match status" value="1"/>
</dbReference>
<dbReference type="Proteomes" id="UP000813463">
    <property type="component" value="Chromosome 5"/>
</dbReference>
<dbReference type="SMART" id="SM00666">
    <property type="entry name" value="PB1"/>
    <property type="match status" value="1"/>
</dbReference>
<keyword evidence="3" id="KW-1185">Reference proteome</keyword>
<reference evidence="4" key="2">
    <citation type="submission" date="2025-08" db="UniProtKB">
        <authorList>
            <consortium name="RefSeq"/>
        </authorList>
    </citation>
    <scope>IDENTIFICATION</scope>
    <source>
        <tissue evidence="4">Leaf</tissue>
    </source>
</reference>
<dbReference type="RefSeq" id="XP_021853058.2">
    <property type="nucleotide sequence ID" value="XM_021997366.2"/>
</dbReference>
<dbReference type="InterPro" id="IPR000270">
    <property type="entry name" value="PB1_dom"/>
</dbReference>
<dbReference type="PANTHER" id="PTHR31066:SF66">
    <property type="entry name" value="PB1 DOMAIN-CONTAINING PROTEIN"/>
    <property type="match status" value="1"/>
</dbReference>
<evidence type="ECO:0000256" key="1">
    <source>
        <dbReference type="SAM" id="MobiDB-lite"/>
    </source>
</evidence>
<evidence type="ECO:0000313" key="4">
    <source>
        <dbReference type="RefSeq" id="XP_021853058.2"/>
    </source>
</evidence>
<organism evidence="3 4">
    <name type="scientific">Spinacia oleracea</name>
    <name type="common">Spinach</name>
    <dbReference type="NCBI Taxonomy" id="3562"/>
    <lineage>
        <taxon>Eukaryota</taxon>
        <taxon>Viridiplantae</taxon>
        <taxon>Streptophyta</taxon>
        <taxon>Embryophyta</taxon>
        <taxon>Tracheophyta</taxon>
        <taxon>Spermatophyta</taxon>
        <taxon>Magnoliopsida</taxon>
        <taxon>eudicotyledons</taxon>
        <taxon>Gunneridae</taxon>
        <taxon>Pentapetalae</taxon>
        <taxon>Caryophyllales</taxon>
        <taxon>Chenopodiaceae</taxon>
        <taxon>Chenopodioideae</taxon>
        <taxon>Anserineae</taxon>
        <taxon>Spinacia</taxon>
    </lineage>
</organism>
<feature type="region of interest" description="Disordered" evidence="1">
    <location>
        <begin position="119"/>
        <end position="166"/>
    </location>
</feature>
<accession>A0A9R0K096</accession>
<name>A0A9R0K096_SPIOL</name>
<sequence>MEVQQKTLNLTSTSNTIKFLCSYGGKILPRPSDGQLRYVGGLTRVVSVHRSISFSELMTKLENLCGYSVSLRCQLPSEDLDVLISIKSDDDLVNVFEEYNRASSISGKELKVRAILSPPKTSFSTSPASSSSSSCSGADLSPTNGDRHRFVNHRPPLPAVRRPSPPARRVPYGVVRDCYYYHPCHIQANFRPSSYFIRLH</sequence>
<dbReference type="GeneID" id="110792547"/>
<dbReference type="Gene3D" id="3.10.20.90">
    <property type="entry name" value="Phosphatidylinositol 3-kinase Catalytic Subunit, Chain A, domain 1"/>
    <property type="match status" value="1"/>
</dbReference>
<dbReference type="CDD" id="cd06410">
    <property type="entry name" value="PB1_UP2"/>
    <property type="match status" value="1"/>
</dbReference>
<proteinExistence type="predicted"/>
<dbReference type="Pfam" id="PF00564">
    <property type="entry name" value="PB1"/>
    <property type="match status" value="1"/>
</dbReference>
<feature type="compositionally biased region" description="Low complexity" evidence="1">
    <location>
        <begin position="119"/>
        <end position="142"/>
    </location>
</feature>
<reference evidence="3" key="1">
    <citation type="journal article" date="2021" name="Nat. Commun.">
        <title>Genomic analyses provide insights into spinach domestication and the genetic basis of agronomic traits.</title>
        <authorList>
            <person name="Cai X."/>
            <person name="Sun X."/>
            <person name="Xu C."/>
            <person name="Sun H."/>
            <person name="Wang X."/>
            <person name="Ge C."/>
            <person name="Zhang Z."/>
            <person name="Wang Q."/>
            <person name="Fei Z."/>
            <person name="Jiao C."/>
            <person name="Wang Q."/>
        </authorList>
    </citation>
    <scope>NUCLEOTIDE SEQUENCE [LARGE SCALE GENOMIC DNA]</scope>
    <source>
        <strain evidence="3">cv. Varoflay</strain>
    </source>
</reference>
<protein>
    <recommendedName>
        <fullName evidence="2">PB1 domain-containing protein</fullName>
    </recommendedName>
</protein>
<feature type="compositionally biased region" description="Pro residues" evidence="1">
    <location>
        <begin position="155"/>
        <end position="166"/>
    </location>
</feature>
<dbReference type="AlphaFoldDB" id="A0A9R0K096"/>
<dbReference type="InterPro" id="IPR053198">
    <property type="entry name" value="Gynoecium_Dev_Regulator"/>
</dbReference>
<dbReference type="SUPFAM" id="SSF54277">
    <property type="entry name" value="CAD &amp; PB1 domains"/>
    <property type="match status" value="1"/>
</dbReference>